<gene>
    <name evidence="6" type="ORF">F6X38_11770</name>
</gene>
<dbReference type="Pfam" id="PF00700">
    <property type="entry name" value="Flagellin_C"/>
    <property type="match status" value="1"/>
</dbReference>
<evidence type="ECO:0000313" key="7">
    <source>
        <dbReference type="Proteomes" id="UP000432089"/>
    </source>
</evidence>
<dbReference type="AlphaFoldDB" id="A0A7V7PPI5"/>
<dbReference type="InterPro" id="IPR046358">
    <property type="entry name" value="Flagellin_C"/>
</dbReference>
<comment type="subcellular location">
    <subcellularLocation>
        <location evidence="3">Secreted</location>
    </subcellularLocation>
    <subcellularLocation>
        <location evidence="3">Bacterial flagellum</location>
    </subcellularLocation>
</comment>
<evidence type="ECO:0000259" key="4">
    <source>
        <dbReference type="Pfam" id="PF00669"/>
    </source>
</evidence>
<sequence length="355" mass="37551">MTISTLNLSGSQYKTLQKLQKQFSDATSEASNSRLVDVGLSLGRLTGTSVNYRVQESSLESRLQSNKVVDNRLDLIDDAMEAISKSASDIQTSALVAKKYPQYQSLAKSALQQLQGSLNTADGGLYVFGGTNADVAPITNVDTGLTAAKANYDAFLTAVAGPTKDASKVTSAQMTAFLSDAGYVATDYPTVGTNTTFSFMDTVKNPAWGTNWSKASDDVTQAGISKTETIDTSVSANNDAFKKVTAAYSMLATIDITALSDAVKDVVSQTAAVTLAAGTDGITAQRALVGTRQNRIDAANAAMTSQKDIVSKAFNDMEGVDPYEASQKMNALELQLNTAMAATVRIQKLSILDYL</sequence>
<keyword evidence="3" id="KW-0964">Secreted</keyword>
<keyword evidence="6" id="KW-0969">Cilium</keyword>
<keyword evidence="6" id="KW-0966">Cell projection</keyword>
<keyword evidence="6" id="KW-0282">Flagellum</keyword>
<evidence type="ECO:0000256" key="1">
    <source>
        <dbReference type="ARBA" id="ARBA00005709"/>
    </source>
</evidence>
<dbReference type="Pfam" id="PF00669">
    <property type="entry name" value="Flagellin_N"/>
    <property type="match status" value="1"/>
</dbReference>
<dbReference type="EMBL" id="VZDO01000008">
    <property type="protein sequence ID" value="KAB0679895.1"/>
    <property type="molecule type" value="Genomic_DNA"/>
</dbReference>
<dbReference type="Proteomes" id="UP000432089">
    <property type="component" value="Unassembled WGS sequence"/>
</dbReference>
<reference evidence="6 7" key="1">
    <citation type="submission" date="2019-09" db="EMBL/GenBank/DDBJ databases">
        <title>YIM 132180 draft genome.</title>
        <authorList>
            <person name="Zhang K."/>
        </authorList>
    </citation>
    <scope>NUCLEOTIDE SEQUENCE [LARGE SCALE GENOMIC DNA]</scope>
    <source>
        <strain evidence="6 7">YIM 132180</strain>
    </source>
</reference>
<dbReference type="RefSeq" id="WP_150970014.1">
    <property type="nucleotide sequence ID" value="NZ_VZDO01000008.1"/>
</dbReference>
<feature type="domain" description="Flagellin C-terminal" evidence="5">
    <location>
        <begin position="281"/>
        <end position="355"/>
    </location>
</feature>
<dbReference type="InterPro" id="IPR001029">
    <property type="entry name" value="Flagellin_N"/>
</dbReference>
<keyword evidence="7" id="KW-1185">Reference proteome</keyword>
<protein>
    <recommendedName>
        <fullName evidence="3">Flagellin</fullName>
    </recommendedName>
</protein>
<evidence type="ECO:0000259" key="5">
    <source>
        <dbReference type="Pfam" id="PF00700"/>
    </source>
</evidence>
<dbReference type="SUPFAM" id="SSF64518">
    <property type="entry name" value="Phase 1 flagellin"/>
    <property type="match status" value="1"/>
</dbReference>
<dbReference type="Gene3D" id="1.20.1330.10">
    <property type="entry name" value="f41 fragment of flagellin, N-terminal domain"/>
    <property type="match status" value="1"/>
</dbReference>
<comment type="caution">
    <text evidence="6">The sequence shown here is derived from an EMBL/GenBank/DDBJ whole genome shotgun (WGS) entry which is preliminary data.</text>
</comment>
<accession>A0A7V7PPI5</accession>
<evidence type="ECO:0000256" key="2">
    <source>
        <dbReference type="ARBA" id="ARBA00023143"/>
    </source>
</evidence>
<comment type="similarity">
    <text evidence="1 3">Belongs to the bacterial flagellin family.</text>
</comment>
<name>A0A7V7PPI5_9HYPH</name>
<evidence type="ECO:0000256" key="3">
    <source>
        <dbReference type="RuleBase" id="RU362073"/>
    </source>
</evidence>
<dbReference type="NCBIfam" id="NF004669">
    <property type="entry name" value="PRK06008.1"/>
    <property type="match status" value="1"/>
</dbReference>
<feature type="domain" description="Flagellin N-terminal" evidence="4">
    <location>
        <begin position="3"/>
        <end position="132"/>
    </location>
</feature>
<keyword evidence="2 3" id="KW-0975">Bacterial flagellum</keyword>
<proteinExistence type="inferred from homology"/>
<comment type="function">
    <text evidence="3">Flagellin is the subunit protein which polymerizes to form the filaments of bacterial flagella.</text>
</comment>
<organism evidence="6 7">
    <name type="scientific">Plantimonas leprariae</name>
    <dbReference type="NCBI Taxonomy" id="2615207"/>
    <lineage>
        <taxon>Bacteria</taxon>
        <taxon>Pseudomonadati</taxon>
        <taxon>Pseudomonadota</taxon>
        <taxon>Alphaproteobacteria</taxon>
        <taxon>Hyphomicrobiales</taxon>
        <taxon>Aurantimonadaceae</taxon>
        <taxon>Plantimonas</taxon>
    </lineage>
</organism>
<evidence type="ECO:0000313" key="6">
    <source>
        <dbReference type="EMBL" id="KAB0679895.1"/>
    </source>
</evidence>